<feature type="region of interest" description="Disordered" evidence="1">
    <location>
        <begin position="1"/>
        <end position="85"/>
    </location>
</feature>
<name>A0A564Y8F2_HYMDI</name>
<organism evidence="2 3">
    <name type="scientific">Hymenolepis diminuta</name>
    <name type="common">Rat tapeworm</name>
    <dbReference type="NCBI Taxonomy" id="6216"/>
    <lineage>
        <taxon>Eukaryota</taxon>
        <taxon>Metazoa</taxon>
        <taxon>Spiralia</taxon>
        <taxon>Lophotrochozoa</taxon>
        <taxon>Platyhelminthes</taxon>
        <taxon>Cestoda</taxon>
        <taxon>Eucestoda</taxon>
        <taxon>Cyclophyllidea</taxon>
        <taxon>Hymenolepididae</taxon>
        <taxon>Hymenolepis</taxon>
    </lineage>
</organism>
<protein>
    <submittedName>
        <fullName evidence="2">Uncharacterized protein</fullName>
    </submittedName>
</protein>
<evidence type="ECO:0000256" key="1">
    <source>
        <dbReference type="SAM" id="MobiDB-lite"/>
    </source>
</evidence>
<reference evidence="2 3" key="1">
    <citation type="submission" date="2019-07" db="EMBL/GenBank/DDBJ databases">
        <authorList>
            <person name="Jastrzebski P J."/>
            <person name="Paukszto L."/>
            <person name="Jastrzebski P J."/>
        </authorList>
    </citation>
    <scope>NUCLEOTIDE SEQUENCE [LARGE SCALE GENOMIC DNA]</scope>
    <source>
        <strain evidence="2 3">WMS-il1</strain>
    </source>
</reference>
<dbReference type="Proteomes" id="UP000321570">
    <property type="component" value="Unassembled WGS sequence"/>
</dbReference>
<gene>
    <name evidence="2" type="ORF">WMSIL1_LOCUS3858</name>
</gene>
<feature type="compositionally biased region" description="Polar residues" evidence="1">
    <location>
        <begin position="1"/>
        <end position="18"/>
    </location>
</feature>
<evidence type="ECO:0000313" key="2">
    <source>
        <dbReference type="EMBL" id="VUZ43561.1"/>
    </source>
</evidence>
<dbReference type="EMBL" id="CABIJS010000111">
    <property type="protein sequence ID" value="VUZ43561.1"/>
    <property type="molecule type" value="Genomic_DNA"/>
</dbReference>
<keyword evidence="3" id="KW-1185">Reference proteome</keyword>
<sequence length="147" mass="16014">MDSGDSGTSSWNGTSEDFSTADMDILIDSEGEVYFSAELPENSDSSGEEPSDYSDSPDTSTSAYSSDGCIASSDTSGFESSSDVQLTVPQVRQEMARDHETGIDPMGLMPEFLLDVEQIMEYVQSFTVNDLQSDIEQRLLEEQNTST</sequence>
<feature type="compositionally biased region" description="Low complexity" evidence="1">
    <location>
        <begin position="53"/>
        <end position="82"/>
    </location>
</feature>
<accession>A0A564Y8F2</accession>
<evidence type="ECO:0000313" key="3">
    <source>
        <dbReference type="Proteomes" id="UP000321570"/>
    </source>
</evidence>
<dbReference type="AlphaFoldDB" id="A0A564Y8F2"/>
<proteinExistence type="predicted"/>